<dbReference type="GO" id="GO:0008270">
    <property type="term" value="F:zinc ion binding"/>
    <property type="evidence" value="ECO:0007669"/>
    <property type="project" value="UniProtKB-KW"/>
</dbReference>
<keyword evidence="1" id="KW-0863">Zinc-finger</keyword>
<evidence type="ECO:0000256" key="1">
    <source>
        <dbReference type="PROSITE-ProRule" id="PRU00047"/>
    </source>
</evidence>
<dbReference type="KEGG" id="bfu:BCIN_09g03840"/>
<evidence type="ECO:0000313" key="3">
    <source>
        <dbReference type="EMBL" id="ATZ53550.1"/>
    </source>
</evidence>
<accession>A0A384JSP8</accession>
<protein>
    <recommendedName>
        <fullName evidence="2">CCHC-type domain-containing protein</fullName>
    </recommendedName>
</protein>
<keyword evidence="4" id="KW-1185">Reference proteome</keyword>
<dbReference type="Pfam" id="PF14223">
    <property type="entry name" value="Retrotran_gag_2"/>
    <property type="match status" value="1"/>
</dbReference>
<gene>
    <name evidence="3" type="ORF">BCIN_09g03840</name>
</gene>
<dbReference type="RefSeq" id="XP_024550882.1">
    <property type="nucleotide sequence ID" value="XM_024695089.1"/>
</dbReference>
<dbReference type="EMBL" id="CP009813">
    <property type="protein sequence ID" value="ATZ53550.1"/>
    <property type="molecule type" value="Genomic_DNA"/>
</dbReference>
<reference evidence="3 4" key="3">
    <citation type="journal article" date="2017" name="Mol. Plant Pathol.">
        <title>A gapless genome sequence of the fungus Botrytis cinerea.</title>
        <authorList>
            <person name="Van Kan J.A."/>
            <person name="Stassen J.H."/>
            <person name="Mosbach A."/>
            <person name="Van Der Lee T.A."/>
            <person name="Faino L."/>
            <person name="Farmer A.D."/>
            <person name="Papasotiriou D.G."/>
            <person name="Zhou S."/>
            <person name="Seidl M.F."/>
            <person name="Cottam E."/>
            <person name="Edel D."/>
            <person name="Hahn M."/>
            <person name="Schwartz D.C."/>
            <person name="Dietrich R.A."/>
            <person name="Widdison S."/>
            <person name="Scalliet G."/>
        </authorList>
    </citation>
    <scope>NUCLEOTIDE SEQUENCE [LARGE SCALE GENOMIC DNA]</scope>
    <source>
        <strain evidence="3 4">B05.10</strain>
    </source>
</reference>
<name>A0A384JSP8_BOTFB</name>
<feature type="domain" description="CCHC-type" evidence="2">
    <location>
        <begin position="232"/>
        <end position="245"/>
    </location>
</feature>
<keyword evidence="1" id="KW-0479">Metal-binding</keyword>
<dbReference type="InterPro" id="IPR001878">
    <property type="entry name" value="Znf_CCHC"/>
</dbReference>
<reference evidence="3 4" key="1">
    <citation type="journal article" date="2011" name="PLoS Genet.">
        <title>Genomic analysis of the necrotrophic fungal pathogens Sclerotinia sclerotiorum and Botrytis cinerea.</title>
        <authorList>
            <person name="Amselem J."/>
            <person name="Cuomo C.A."/>
            <person name="van Kan J.A."/>
            <person name="Viaud M."/>
            <person name="Benito E.P."/>
            <person name="Couloux A."/>
            <person name="Coutinho P.M."/>
            <person name="de Vries R.P."/>
            <person name="Dyer P.S."/>
            <person name="Fillinger S."/>
            <person name="Fournier E."/>
            <person name="Gout L."/>
            <person name="Hahn M."/>
            <person name="Kohn L."/>
            <person name="Lapalu N."/>
            <person name="Plummer K.M."/>
            <person name="Pradier J.M."/>
            <person name="Quevillon E."/>
            <person name="Sharon A."/>
            <person name="Simon A."/>
            <person name="ten Have A."/>
            <person name="Tudzynski B."/>
            <person name="Tudzynski P."/>
            <person name="Wincker P."/>
            <person name="Andrew M."/>
            <person name="Anthouard V."/>
            <person name="Beever R.E."/>
            <person name="Beffa R."/>
            <person name="Benoit I."/>
            <person name="Bouzid O."/>
            <person name="Brault B."/>
            <person name="Chen Z."/>
            <person name="Choquer M."/>
            <person name="Collemare J."/>
            <person name="Cotton P."/>
            <person name="Danchin E.G."/>
            <person name="Da Silva C."/>
            <person name="Gautier A."/>
            <person name="Giraud C."/>
            <person name="Giraud T."/>
            <person name="Gonzalez C."/>
            <person name="Grossetete S."/>
            <person name="Guldener U."/>
            <person name="Henrissat B."/>
            <person name="Howlett B.J."/>
            <person name="Kodira C."/>
            <person name="Kretschmer M."/>
            <person name="Lappartient A."/>
            <person name="Leroch M."/>
            <person name="Levis C."/>
            <person name="Mauceli E."/>
            <person name="Neuveglise C."/>
            <person name="Oeser B."/>
            <person name="Pearson M."/>
            <person name="Poulain J."/>
            <person name="Poussereau N."/>
            <person name="Quesneville H."/>
            <person name="Rascle C."/>
            <person name="Schumacher J."/>
            <person name="Segurens B."/>
            <person name="Sexton A."/>
            <person name="Silva E."/>
            <person name="Sirven C."/>
            <person name="Soanes D.M."/>
            <person name="Talbot N.J."/>
            <person name="Templeton M."/>
            <person name="Yandava C."/>
            <person name="Yarden O."/>
            <person name="Zeng Q."/>
            <person name="Rollins J.A."/>
            <person name="Lebrun M.H."/>
            <person name="Dickman M."/>
        </authorList>
    </citation>
    <scope>NUCLEOTIDE SEQUENCE [LARGE SCALE GENOMIC DNA]</scope>
    <source>
        <strain evidence="3 4">B05.10</strain>
    </source>
</reference>
<keyword evidence="1" id="KW-0862">Zinc</keyword>
<organism evidence="3 4">
    <name type="scientific">Botryotinia fuckeliana (strain B05.10)</name>
    <name type="common">Noble rot fungus</name>
    <name type="synonym">Botrytis cinerea</name>
    <dbReference type="NCBI Taxonomy" id="332648"/>
    <lineage>
        <taxon>Eukaryota</taxon>
        <taxon>Fungi</taxon>
        <taxon>Dikarya</taxon>
        <taxon>Ascomycota</taxon>
        <taxon>Pezizomycotina</taxon>
        <taxon>Leotiomycetes</taxon>
        <taxon>Helotiales</taxon>
        <taxon>Sclerotiniaceae</taxon>
        <taxon>Botrytis</taxon>
    </lineage>
</organism>
<evidence type="ECO:0000259" key="2">
    <source>
        <dbReference type="PROSITE" id="PS50158"/>
    </source>
</evidence>
<dbReference type="VEuPathDB" id="FungiDB:Bcin09g03840"/>
<dbReference type="AlphaFoldDB" id="A0A384JSP8"/>
<dbReference type="Proteomes" id="UP000001798">
    <property type="component" value="Chromosome 9"/>
</dbReference>
<sequence length="261" mass="29956">MVSGISFKFDPLRGRSNYIEWINKAKLFLEMNGFMPYIDGTETPPNKALYIDEFGKAISPELAIDYEEKLVEYEINKERAFGAIKSIISYELVERFSDKTTAKSLWDSINSIFGLSSFELMGICLNRLTESNYTSSEGMDEYINSIQSSYSHLKSKYDIPEVFIAWFLFRGLPSSFDGFVSRKYEELAKNEASIDLNKLFSGLISEEARMRSNFESNANKASFKNKNKAPYCSHCGKKGHLEYRCFKKHPKLKGNRGNNKK</sequence>
<evidence type="ECO:0000313" key="4">
    <source>
        <dbReference type="Proteomes" id="UP000001798"/>
    </source>
</evidence>
<dbReference type="PROSITE" id="PS50158">
    <property type="entry name" value="ZF_CCHC"/>
    <property type="match status" value="1"/>
</dbReference>
<proteinExistence type="predicted"/>
<dbReference type="GO" id="GO:0003676">
    <property type="term" value="F:nucleic acid binding"/>
    <property type="evidence" value="ECO:0007669"/>
    <property type="project" value="InterPro"/>
</dbReference>
<dbReference type="OrthoDB" id="3534924at2759"/>
<reference evidence="3 4" key="2">
    <citation type="journal article" date="2012" name="Eukaryot. Cell">
        <title>Genome update of Botrytis cinerea strains B05.10 and T4.</title>
        <authorList>
            <person name="Staats M."/>
            <person name="van Kan J.A."/>
        </authorList>
    </citation>
    <scope>NUCLEOTIDE SEQUENCE [LARGE SCALE GENOMIC DNA]</scope>
    <source>
        <strain evidence="3 4">B05.10</strain>
    </source>
</reference>
<dbReference type="GeneID" id="36394495"/>